<comment type="caution">
    <text evidence="1">The sequence shown here is derived from an EMBL/GenBank/DDBJ whole genome shotgun (WGS) entry which is preliminary data.</text>
</comment>
<accession>D4DR77</accession>
<name>D4DR77_NEIEG</name>
<dbReference type="AlphaFoldDB" id="D4DR77"/>
<evidence type="ECO:0000313" key="1">
    <source>
        <dbReference type="EMBL" id="EFE49824.1"/>
    </source>
</evidence>
<sequence length="55" mass="6719">MLWVLGVLRPSEKFRFREAVVFRRPYKCRKYLKRKGGTVSLIACDCLHRFRRPDY</sequence>
<reference evidence="1 2" key="1">
    <citation type="submission" date="2010-02" db="EMBL/GenBank/DDBJ databases">
        <authorList>
            <person name="Weinstock G."/>
            <person name="Sodergren E."/>
            <person name="Clifton S."/>
            <person name="Fulton L."/>
            <person name="Fulton B."/>
            <person name="Courtney L."/>
            <person name="Fronick C."/>
            <person name="Harrison M."/>
            <person name="Strong C."/>
            <person name="Farmer C."/>
            <person name="Delahaunty K."/>
            <person name="Markovic C."/>
            <person name="Hall O."/>
            <person name="Minx P."/>
            <person name="Tomlinson C."/>
            <person name="Mitreva M."/>
            <person name="Nelson J."/>
            <person name="Hou S."/>
            <person name="Wollam A."/>
            <person name="Pepin K.H."/>
            <person name="Johnson M."/>
            <person name="Bhonagiri V."/>
            <person name="Zhang X."/>
            <person name="Suruliraj S."/>
            <person name="Warren W."/>
            <person name="Chinwalla A."/>
            <person name="Mardis E.R."/>
            <person name="Wilson R.K."/>
        </authorList>
    </citation>
    <scope>NUCLEOTIDE SEQUENCE [LARGE SCALE GENOMIC DNA]</scope>
    <source>
        <strain evidence="1 2">ATCC 29315</strain>
    </source>
</reference>
<dbReference type="EMBL" id="ADBF01000042">
    <property type="protein sequence ID" value="EFE49824.1"/>
    <property type="molecule type" value="Genomic_DNA"/>
</dbReference>
<organism evidence="1 2">
    <name type="scientific">Neisseria elongata subsp. glycolytica ATCC 29315</name>
    <dbReference type="NCBI Taxonomy" id="546263"/>
    <lineage>
        <taxon>Bacteria</taxon>
        <taxon>Pseudomonadati</taxon>
        <taxon>Pseudomonadota</taxon>
        <taxon>Betaproteobacteria</taxon>
        <taxon>Neisseriales</taxon>
        <taxon>Neisseriaceae</taxon>
        <taxon>Neisseria</taxon>
    </lineage>
</organism>
<gene>
    <name evidence="1" type="ORF">NEIELOOT_01569</name>
</gene>
<protein>
    <submittedName>
        <fullName evidence="1">Uncharacterized protein</fullName>
    </submittedName>
</protein>
<evidence type="ECO:0000313" key="2">
    <source>
        <dbReference type="Proteomes" id="UP000005536"/>
    </source>
</evidence>
<proteinExistence type="predicted"/>
<dbReference type="Proteomes" id="UP000005536">
    <property type="component" value="Unassembled WGS sequence"/>
</dbReference>